<evidence type="ECO:0000256" key="3">
    <source>
        <dbReference type="ARBA" id="ARBA00022750"/>
    </source>
</evidence>
<dbReference type="SUPFAM" id="SSF54160">
    <property type="entry name" value="Chromo domain-like"/>
    <property type="match status" value="1"/>
</dbReference>
<evidence type="ECO:0000256" key="2">
    <source>
        <dbReference type="ARBA" id="ARBA00022723"/>
    </source>
</evidence>
<name>A0A5N6NCQ5_9ASTR</name>
<dbReference type="GO" id="GO:0015074">
    <property type="term" value="P:DNA integration"/>
    <property type="evidence" value="ECO:0007669"/>
    <property type="project" value="UniProtKB-KW"/>
</dbReference>
<dbReference type="GO" id="GO:0003677">
    <property type="term" value="F:DNA binding"/>
    <property type="evidence" value="ECO:0007669"/>
    <property type="project" value="UniProtKB-KW"/>
</dbReference>
<keyword evidence="8" id="KW-0239">DNA-directed DNA polymerase</keyword>
<evidence type="ECO:0000259" key="12">
    <source>
        <dbReference type="Pfam" id="PF17919"/>
    </source>
</evidence>
<dbReference type="AlphaFoldDB" id="A0A5N6NCQ5"/>
<dbReference type="Pfam" id="PF24626">
    <property type="entry name" value="SH3_Tf2-1"/>
    <property type="match status" value="1"/>
</dbReference>
<dbReference type="Gene3D" id="1.10.340.70">
    <property type="match status" value="1"/>
</dbReference>
<dbReference type="GO" id="GO:0003964">
    <property type="term" value="F:RNA-directed DNA polymerase activity"/>
    <property type="evidence" value="ECO:0007669"/>
    <property type="project" value="UniProtKB-KW"/>
</dbReference>
<comment type="caution">
    <text evidence="15">The sequence shown here is derived from an EMBL/GenBank/DDBJ whole genome shotgun (WGS) entry which is preliminary data.</text>
</comment>
<dbReference type="InterPro" id="IPR043128">
    <property type="entry name" value="Rev_trsase/Diguanyl_cyclase"/>
</dbReference>
<dbReference type="Gene3D" id="3.30.420.10">
    <property type="entry name" value="Ribonuclease H-like superfamily/Ribonuclease H"/>
    <property type="match status" value="1"/>
</dbReference>
<feature type="domain" description="Tf2-1-like SH3-like" evidence="14">
    <location>
        <begin position="467"/>
        <end position="511"/>
    </location>
</feature>
<dbReference type="GO" id="GO:0006508">
    <property type="term" value="P:proteolysis"/>
    <property type="evidence" value="ECO:0007669"/>
    <property type="project" value="UniProtKB-KW"/>
</dbReference>
<organism evidence="15 16">
    <name type="scientific">Mikania micrantha</name>
    <name type="common">bitter vine</name>
    <dbReference type="NCBI Taxonomy" id="192012"/>
    <lineage>
        <taxon>Eukaryota</taxon>
        <taxon>Viridiplantae</taxon>
        <taxon>Streptophyta</taxon>
        <taxon>Embryophyta</taxon>
        <taxon>Tracheophyta</taxon>
        <taxon>Spermatophyta</taxon>
        <taxon>Magnoliopsida</taxon>
        <taxon>eudicotyledons</taxon>
        <taxon>Gunneridae</taxon>
        <taxon>Pentapetalae</taxon>
        <taxon>asterids</taxon>
        <taxon>campanulids</taxon>
        <taxon>Asterales</taxon>
        <taxon>Asteraceae</taxon>
        <taxon>Asteroideae</taxon>
        <taxon>Heliantheae alliance</taxon>
        <taxon>Eupatorieae</taxon>
        <taxon>Mikania</taxon>
    </lineage>
</organism>
<keyword evidence="16" id="KW-1185">Reference proteome</keyword>
<keyword evidence="7" id="KW-0695">RNA-directed DNA polymerase</keyword>
<dbReference type="Gene3D" id="3.30.70.270">
    <property type="match status" value="3"/>
</dbReference>
<dbReference type="EMBL" id="SZYD01000012">
    <property type="protein sequence ID" value="KAD4585269.1"/>
    <property type="molecule type" value="Genomic_DNA"/>
</dbReference>
<evidence type="ECO:0000256" key="4">
    <source>
        <dbReference type="ARBA" id="ARBA00022801"/>
    </source>
</evidence>
<evidence type="ECO:0000256" key="1">
    <source>
        <dbReference type="ARBA" id="ARBA00022670"/>
    </source>
</evidence>
<keyword evidence="3" id="KW-0064">Aspartyl protease</keyword>
<dbReference type="PANTHER" id="PTHR37984:SF5">
    <property type="entry name" value="PROTEIN NYNRIN-LIKE"/>
    <property type="match status" value="1"/>
</dbReference>
<keyword evidence="10" id="KW-0233">DNA recombination</keyword>
<dbReference type="InterPro" id="IPR012337">
    <property type="entry name" value="RNaseH-like_sf"/>
</dbReference>
<evidence type="ECO:0000256" key="8">
    <source>
        <dbReference type="ARBA" id="ARBA00022932"/>
    </source>
</evidence>
<keyword evidence="11" id="KW-0511">Multifunctional enzyme</keyword>
<protein>
    <recommendedName>
        <fullName evidence="17">Integrase catalytic domain-containing protein</fullName>
    </recommendedName>
</protein>
<proteinExistence type="predicted"/>
<accession>A0A5N6NCQ5</accession>
<dbReference type="SUPFAM" id="SSF56672">
    <property type="entry name" value="DNA/RNA polymerases"/>
    <property type="match status" value="1"/>
</dbReference>
<dbReference type="SUPFAM" id="SSF53098">
    <property type="entry name" value="Ribonuclease H-like"/>
    <property type="match status" value="1"/>
</dbReference>
<evidence type="ECO:0000313" key="16">
    <source>
        <dbReference type="Proteomes" id="UP000326396"/>
    </source>
</evidence>
<keyword evidence="8" id="KW-0548">Nucleotidyltransferase</keyword>
<dbReference type="InterPro" id="IPR036397">
    <property type="entry name" value="RNaseH_sf"/>
</dbReference>
<dbReference type="PANTHER" id="PTHR37984">
    <property type="entry name" value="PROTEIN CBG26694"/>
    <property type="match status" value="1"/>
</dbReference>
<reference evidence="15 16" key="1">
    <citation type="submission" date="2019-05" db="EMBL/GenBank/DDBJ databases">
        <title>Mikania micrantha, genome provides insights into the molecular mechanism of rapid growth.</title>
        <authorList>
            <person name="Liu B."/>
        </authorList>
    </citation>
    <scope>NUCLEOTIDE SEQUENCE [LARGE SCALE GENOMIC DNA]</scope>
    <source>
        <strain evidence="15">NLD-2019</strain>
        <tissue evidence="15">Leaf</tissue>
    </source>
</reference>
<dbReference type="InterPro" id="IPR041588">
    <property type="entry name" value="Integrase_H2C2"/>
</dbReference>
<feature type="domain" description="Reverse transcriptase/retrotransposon-derived protein RNase H-like" evidence="12">
    <location>
        <begin position="148"/>
        <end position="197"/>
    </location>
</feature>
<dbReference type="Gene3D" id="3.10.10.10">
    <property type="entry name" value="HIV Type 1 Reverse Transcriptase, subunit A, domain 1"/>
    <property type="match status" value="1"/>
</dbReference>
<keyword evidence="6" id="KW-0229">DNA integration</keyword>
<evidence type="ECO:0000259" key="13">
    <source>
        <dbReference type="Pfam" id="PF17921"/>
    </source>
</evidence>
<dbReference type="FunFam" id="1.10.340.70:FF:000001">
    <property type="entry name" value="Retrovirus-related Pol polyprotein from transposon gypsy-like Protein"/>
    <property type="match status" value="1"/>
</dbReference>
<dbReference type="InterPro" id="IPR041577">
    <property type="entry name" value="RT_RNaseH_2"/>
</dbReference>
<dbReference type="InterPro" id="IPR043502">
    <property type="entry name" value="DNA/RNA_pol_sf"/>
</dbReference>
<dbReference type="InterPro" id="IPR016197">
    <property type="entry name" value="Chromo-like_dom_sf"/>
</dbReference>
<gene>
    <name evidence="15" type="ORF">E3N88_22870</name>
</gene>
<dbReference type="InterPro" id="IPR050951">
    <property type="entry name" value="Retrovirus_Pol_polyprotein"/>
</dbReference>
<evidence type="ECO:0000313" key="15">
    <source>
        <dbReference type="EMBL" id="KAD4585269.1"/>
    </source>
</evidence>
<dbReference type="InterPro" id="IPR056924">
    <property type="entry name" value="SH3_Tf2-1"/>
</dbReference>
<sequence>MCVDNRALNNVTIPNKFPIPVVKELLDELHGATYFSKLDLKSGPTWESHMVDLKVVFQILANNSLNLNPQKCSFGQSTVEYLGHLISGQGVSMDPTKIQAVLDWLVPTNIKGLQGFLGLTRYYRKFIQYYGSIARPLTDLTKKNSFLWSDQAQEAFNQLKQALITAPILTLPNFEQAFVIECDASDQKSLKFLLQQKVTTPDQQNWVAKLLGYDFEIHYKADALSSQAEYGNVNTLCWGPVWLQGAQLIEEAQGDPTIQKVMQGCLTDPLKHPGYTVKKAVLFYKDRLVIPSSSQHIPALLQEFHTTATGGHSGYYRTYIRLAANLFWPGMTSTVKQYVKECEVCQRFKASTLMPNGLLQPLAILEAIWEDLSMDFIGGLPLSKGIKLQMSSAYHPETDGQTEVVNRCLEAYLRCFAVDQSKAWAQWLPWAEFWYNSTFHSPSPPTMFQYSQGEIRVEVVARELKDRDMLSPRFFGPFQIVETVGPVAYKLLLPSSSKVNPVFHVSLLKKAIQGKADPYFPQELELGDKDVVLPAQILNNTKVQEGSNMVEQCLVQWQNQTVEEATWEDKEWLTTQFPNLSLEVKTLKEGVGNDANDEGSKMTQKPPILHVYSRRGNIGNNH</sequence>
<dbReference type="GO" id="GO:0003887">
    <property type="term" value="F:DNA-directed DNA polymerase activity"/>
    <property type="evidence" value="ECO:0007669"/>
    <property type="project" value="UniProtKB-KW"/>
</dbReference>
<evidence type="ECO:0000256" key="6">
    <source>
        <dbReference type="ARBA" id="ARBA00022908"/>
    </source>
</evidence>
<evidence type="ECO:0000256" key="11">
    <source>
        <dbReference type="ARBA" id="ARBA00023268"/>
    </source>
</evidence>
<dbReference type="GO" id="GO:0046872">
    <property type="term" value="F:metal ion binding"/>
    <property type="evidence" value="ECO:0007669"/>
    <property type="project" value="UniProtKB-KW"/>
</dbReference>
<keyword evidence="9" id="KW-0238">DNA-binding</keyword>
<dbReference type="FunFam" id="3.30.70.270:FF:000020">
    <property type="entry name" value="Transposon Tf2-6 polyprotein-like Protein"/>
    <property type="match status" value="1"/>
</dbReference>
<evidence type="ECO:0000256" key="10">
    <source>
        <dbReference type="ARBA" id="ARBA00023172"/>
    </source>
</evidence>
<keyword evidence="5" id="KW-0460">Magnesium</keyword>
<keyword evidence="4" id="KW-0378">Hydrolase</keyword>
<keyword evidence="1" id="KW-0645">Protease</keyword>
<dbReference type="Pfam" id="PF17919">
    <property type="entry name" value="RT_RNaseH_2"/>
    <property type="match status" value="1"/>
</dbReference>
<feature type="domain" description="Integrase zinc-binding" evidence="13">
    <location>
        <begin position="295"/>
        <end position="350"/>
    </location>
</feature>
<evidence type="ECO:0000256" key="9">
    <source>
        <dbReference type="ARBA" id="ARBA00023125"/>
    </source>
</evidence>
<evidence type="ECO:0000256" key="7">
    <source>
        <dbReference type="ARBA" id="ARBA00022918"/>
    </source>
</evidence>
<keyword evidence="2" id="KW-0479">Metal-binding</keyword>
<dbReference type="Pfam" id="PF17921">
    <property type="entry name" value="Integrase_H2C2"/>
    <property type="match status" value="1"/>
</dbReference>
<dbReference type="GO" id="GO:0004190">
    <property type="term" value="F:aspartic-type endopeptidase activity"/>
    <property type="evidence" value="ECO:0007669"/>
    <property type="project" value="UniProtKB-KW"/>
</dbReference>
<evidence type="ECO:0000259" key="14">
    <source>
        <dbReference type="Pfam" id="PF24626"/>
    </source>
</evidence>
<evidence type="ECO:0008006" key="17">
    <source>
        <dbReference type="Google" id="ProtNLM"/>
    </source>
</evidence>
<evidence type="ECO:0000256" key="5">
    <source>
        <dbReference type="ARBA" id="ARBA00022842"/>
    </source>
</evidence>
<dbReference type="Proteomes" id="UP000326396">
    <property type="component" value="Linkage Group LG2"/>
</dbReference>
<keyword evidence="8" id="KW-0808">Transferase</keyword>
<dbReference type="GO" id="GO:0006310">
    <property type="term" value="P:DNA recombination"/>
    <property type="evidence" value="ECO:0007669"/>
    <property type="project" value="UniProtKB-KW"/>
</dbReference>
<dbReference type="OrthoDB" id="2013610at2759"/>